<dbReference type="AlphaFoldDB" id="M2A563"/>
<proteinExistence type="predicted"/>
<evidence type="ECO:0000256" key="1">
    <source>
        <dbReference type="SAM" id="MobiDB-lite"/>
    </source>
</evidence>
<reference evidence="2" key="1">
    <citation type="submission" date="2012-11" db="EMBL/GenBank/DDBJ databases">
        <title>Permanent draft genomes of Rhodopirellula europaea strain SH398 and 6C.</title>
        <authorList>
            <person name="Richter M."/>
            <person name="Richter-Heitmann T."/>
            <person name="Frank C."/>
            <person name="Harder J."/>
            <person name="Glockner F.O."/>
        </authorList>
    </citation>
    <scope>NUCLEOTIDE SEQUENCE</scope>
    <source>
        <strain evidence="2">6C</strain>
    </source>
</reference>
<comment type="caution">
    <text evidence="2">The sequence shown here is derived from an EMBL/GenBank/DDBJ whole genome shotgun (WGS) entry which is preliminary data.</text>
</comment>
<protein>
    <submittedName>
        <fullName evidence="2">Uncharacterized protein</fullName>
    </submittedName>
</protein>
<dbReference type="EMBL" id="ANMO01000189">
    <property type="protein sequence ID" value="EMB15181.1"/>
    <property type="molecule type" value="Genomic_DNA"/>
</dbReference>
<evidence type="ECO:0000313" key="3">
    <source>
        <dbReference type="Proteomes" id="UP000011529"/>
    </source>
</evidence>
<sequence>MVVGTSIRRFEDRPRYLRERMTESASGCRLGVSPGFVLAEPRPTSERCSGSTDQLTQFQPKR</sequence>
<dbReference type="PATRIC" id="fig|1263867.3.peg.4378"/>
<accession>M2A563</accession>
<dbReference type="Proteomes" id="UP000011529">
    <property type="component" value="Unassembled WGS sequence"/>
</dbReference>
<feature type="region of interest" description="Disordered" evidence="1">
    <location>
        <begin position="41"/>
        <end position="62"/>
    </location>
</feature>
<name>M2A563_9BACT</name>
<reference evidence="2" key="2">
    <citation type="journal article" date="2013" name="Mar. Genomics">
        <title>Expression of sulfatases in Rhodopirellula baltica and the diversity of sulfatases in the genus Rhodopirellula.</title>
        <authorList>
            <person name="Wegner C.E."/>
            <person name="Richter-Heitmann T."/>
            <person name="Klindworth A."/>
            <person name="Klockow C."/>
            <person name="Richter M."/>
            <person name="Achstetter T."/>
            <person name="Glockner F.O."/>
            <person name="Harder J."/>
        </authorList>
    </citation>
    <scope>NUCLEOTIDE SEQUENCE [LARGE SCALE GENOMIC DNA]</scope>
    <source>
        <strain evidence="2">6C</strain>
    </source>
</reference>
<evidence type="ECO:0000313" key="2">
    <source>
        <dbReference type="EMBL" id="EMB15181.1"/>
    </source>
</evidence>
<keyword evidence="3" id="KW-1185">Reference proteome</keyword>
<feature type="compositionally biased region" description="Polar residues" evidence="1">
    <location>
        <begin position="46"/>
        <end position="62"/>
    </location>
</feature>
<gene>
    <name evidence="2" type="ORF">RE6C_04087</name>
</gene>
<organism evidence="2 3">
    <name type="scientific">Rhodopirellula europaea 6C</name>
    <dbReference type="NCBI Taxonomy" id="1263867"/>
    <lineage>
        <taxon>Bacteria</taxon>
        <taxon>Pseudomonadati</taxon>
        <taxon>Planctomycetota</taxon>
        <taxon>Planctomycetia</taxon>
        <taxon>Pirellulales</taxon>
        <taxon>Pirellulaceae</taxon>
        <taxon>Rhodopirellula</taxon>
    </lineage>
</organism>